<proteinExistence type="predicted"/>
<gene>
    <name evidence="1" type="ORF">KZJ38_21580</name>
</gene>
<evidence type="ECO:0000313" key="1">
    <source>
        <dbReference type="EMBL" id="QYD68775.1"/>
    </source>
</evidence>
<organism evidence="1 2">
    <name type="scientific">Paraburkholderia edwinii</name>
    <dbReference type="NCBI Taxonomy" id="2861782"/>
    <lineage>
        <taxon>Bacteria</taxon>
        <taxon>Pseudomonadati</taxon>
        <taxon>Pseudomonadota</taxon>
        <taxon>Betaproteobacteria</taxon>
        <taxon>Burkholderiales</taxon>
        <taxon>Burkholderiaceae</taxon>
        <taxon>Paraburkholderia</taxon>
    </lineage>
</organism>
<reference evidence="1 2" key="1">
    <citation type="submission" date="2021-07" db="EMBL/GenBank/DDBJ databases">
        <title>Paraburkholderia edwinii protects Aspergillus sp. from phenazines by acting as a toxin sponge.</title>
        <authorList>
            <person name="Dahlstrom K.M."/>
            <person name="Newman D.K."/>
        </authorList>
    </citation>
    <scope>NUCLEOTIDE SEQUENCE [LARGE SCALE GENOMIC DNA]</scope>
    <source>
        <strain evidence="1 2">Pe01</strain>
    </source>
</reference>
<name>A0ABX8UIC9_9BURK</name>
<sequence>MTATKARIGRKPAIAFTSEQLAYSNLEIKAEIVTALLVYGATSELHHQLLHDKLHSTDKVFAPTTLRQFLRWDDASSACGLIGQSVVEIRRTGNGTLDRYADDHVKIVGLIALRRSMQSVARERIS</sequence>
<dbReference type="RefSeq" id="WP_219798156.1">
    <property type="nucleotide sequence ID" value="NZ_CP080095.1"/>
</dbReference>
<keyword evidence="2" id="KW-1185">Reference proteome</keyword>
<accession>A0ABX8UIC9</accession>
<protein>
    <submittedName>
        <fullName evidence="1">Uncharacterized protein</fullName>
    </submittedName>
</protein>
<dbReference type="Proteomes" id="UP000826462">
    <property type="component" value="Chromosome 1"/>
</dbReference>
<evidence type="ECO:0000313" key="2">
    <source>
        <dbReference type="Proteomes" id="UP000826462"/>
    </source>
</evidence>
<dbReference type="EMBL" id="CP080095">
    <property type="protein sequence ID" value="QYD68775.1"/>
    <property type="molecule type" value="Genomic_DNA"/>
</dbReference>